<evidence type="ECO:0000313" key="2">
    <source>
        <dbReference type="Proteomes" id="UP000305948"/>
    </source>
</evidence>
<protein>
    <submittedName>
        <fullName evidence="1">Uncharacterized protein</fullName>
    </submittedName>
</protein>
<keyword evidence="2" id="KW-1185">Reference proteome</keyword>
<dbReference type="AlphaFoldDB" id="A0A5C3MY35"/>
<reference evidence="1 2" key="1">
    <citation type="journal article" date="2019" name="Nat. Ecol. Evol.">
        <title>Megaphylogeny resolves global patterns of mushroom evolution.</title>
        <authorList>
            <person name="Varga T."/>
            <person name="Krizsan K."/>
            <person name="Foldi C."/>
            <person name="Dima B."/>
            <person name="Sanchez-Garcia M."/>
            <person name="Sanchez-Ramirez S."/>
            <person name="Szollosi G.J."/>
            <person name="Szarkandi J.G."/>
            <person name="Papp V."/>
            <person name="Albert L."/>
            <person name="Andreopoulos W."/>
            <person name="Angelini C."/>
            <person name="Antonin V."/>
            <person name="Barry K.W."/>
            <person name="Bougher N.L."/>
            <person name="Buchanan P."/>
            <person name="Buyck B."/>
            <person name="Bense V."/>
            <person name="Catcheside P."/>
            <person name="Chovatia M."/>
            <person name="Cooper J."/>
            <person name="Damon W."/>
            <person name="Desjardin D."/>
            <person name="Finy P."/>
            <person name="Geml J."/>
            <person name="Haridas S."/>
            <person name="Hughes K."/>
            <person name="Justo A."/>
            <person name="Karasinski D."/>
            <person name="Kautmanova I."/>
            <person name="Kiss B."/>
            <person name="Kocsube S."/>
            <person name="Kotiranta H."/>
            <person name="LaButti K.M."/>
            <person name="Lechner B.E."/>
            <person name="Liimatainen K."/>
            <person name="Lipzen A."/>
            <person name="Lukacs Z."/>
            <person name="Mihaltcheva S."/>
            <person name="Morgado L.N."/>
            <person name="Niskanen T."/>
            <person name="Noordeloos M.E."/>
            <person name="Ohm R.A."/>
            <person name="Ortiz-Santana B."/>
            <person name="Ovrebo C."/>
            <person name="Racz N."/>
            <person name="Riley R."/>
            <person name="Savchenko A."/>
            <person name="Shiryaev A."/>
            <person name="Soop K."/>
            <person name="Spirin V."/>
            <person name="Szebenyi C."/>
            <person name="Tomsovsky M."/>
            <person name="Tulloss R.E."/>
            <person name="Uehling J."/>
            <person name="Grigoriev I.V."/>
            <person name="Vagvolgyi C."/>
            <person name="Papp T."/>
            <person name="Martin F.M."/>
            <person name="Miettinen O."/>
            <person name="Hibbett D.S."/>
            <person name="Nagy L.G."/>
        </authorList>
    </citation>
    <scope>NUCLEOTIDE SEQUENCE [LARGE SCALE GENOMIC DNA]</scope>
    <source>
        <strain evidence="1 2">OMC1185</strain>
    </source>
</reference>
<dbReference type="EMBL" id="ML213514">
    <property type="protein sequence ID" value="TFK49917.1"/>
    <property type="molecule type" value="Genomic_DNA"/>
</dbReference>
<accession>A0A5C3MY35</accession>
<organism evidence="1 2">
    <name type="scientific">Heliocybe sulcata</name>
    <dbReference type="NCBI Taxonomy" id="5364"/>
    <lineage>
        <taxon>Eukaryota</taxon>
        <taxon>Fungi</taxon>
        <taxon>Dikarya</taxon>
        <taxon>Basidiomycota</taxon>
        <taxon>Agaricomycotina</taxon>
        <taxon>Agaricomycetes</taxon>
        <taxon>Gloeophyllales</taxon>
        <taxon>Gloeophyllaceae</taxon>
        <taxon>Heliocybe</taxon>
    </lineage>
</organism>
<dbReference type="Proteomes" id="UP000305948">
    <property type="component" value="Unassembled WGS sequence"/>
</dbReference>
<gene>
    <name evidence="1" type="ORF">OE88DRAFT_292464</name>
</gene>
<name>A0A5C3MY35_9AGAM</name>
<evidence type="ECO:0000313" key="1">
    <source>
        <dbReference type="EMBL" id="TFK49917.1"/>
    </source>
</evidence>
<sequence length="166" mass="18870">MVTSTYPVRPSSVEERWEVGGMSGVQRSTFNVHYSFSGWFTVRCGRGKAVTMTRFLSEHDRTFDRIHYAHVEFLDHPDRPQLQHRQLSPYARAYPNPHVLATSHHISANPTHLGWNAQAQAQARTTTSPVCTHRVGEAPRIFQRSLINRGVTAGIPRIPLRTQVCQ</sequence>
<proteinExistence type="predicted"/>